<evidence type="ECO:0000256" key="1">
    <source>
        <dbReference type="SAM" id="MobiDB-lite"/>
    </source>
</evidence>
<proteinExistence type="predicted"/>
<protein>
    <submittedName>
        <fullName evidence="2">Uncharacterized protein</fullName>
    </submittedName>
</protein>
<dbReference type="EMBL" id="GL870883">
    <property type="protein sequence ID" value="EIJ87384.1"/>
    <property type="molecule type" value="Genomic_DNA"/>
</dbReference>
<keyword evidence="3" id="KW-1185">Reference proteome</keyword>
<dbReference type="VEuPathDB" id="MicrosporidiaDB:NEQG_02507"/>
<accession>I3EDT7</accession>
<feature type="region of interest" description="Disordered" evidence="1">
    <location>
        <begin position="459"/>
        <end position="483"/>
    </location>
</feature>
<dbReference type="Proteomes" id="UP000002872">
    <property type="component" value="Unassembled WGS sequence"/>
</dbReference>
<dbReference type="OrthoDB" id="2188653at2759"/>
<dbReference type="OMA" id="MALLCEC"/>
<reference evidence="2" key="1">
    <citation type="submission" date="2011-01" db="EMBL/GenBank/DDBJ databases">
        <title>The Genome Sequence of Nematocida parisii strain ERTm3.</title>
        <authorList>
            <consortium name="The Broad Institute Genome Sequencing Platform"/>
            <consortium name="The Broad Institute Genome Sequencing Center for Infectious Disease"/>
            <person name="Cuomo C."/>
            <person name="Troemel E."/>
            <person name="Young S.K."/>
            <person name="Zeng Q."/>
            <person name="Gargeya S."/>
            <person name="Fitzgerald M."/>
            <person name="Haas B."/>
            <person name="Abouelleil A."/>
            <person name="Alvarado L."/>
            <person name="Arachchi H.M."/>
            <person name="Berlin A."/>
            <person name="Chapman S.B."/>
            <person name="Gearin G."/>
            <person name="Goldberg J."/>
            <person name="Griggs A."/>
            <person name="Gujja S."/>
            <person name="Hansen M."/>
            <person name="Heiman D."/>
            <person name="Howarth C."/>
            <person name="Larimer J."/>
            <person name="Lui A."/>
            <person name="MacDonald P.J.P."/>
            <person name="McCowen C."/>
            <person name="Montmayeur A."/>
            <person name="Murphy C."/>
            <person name="Neiman D."/>
            <person name="Pearson M."/>
            <person name="Priest M."/>
            <person name="Roberts A."/>
            <person name="Saif S."/>
            <person name="Shea T."/>
            <person name="Sisk P."/>
            <person name="Stolte C."/>
            <person name="Sykes S."/>
            <person name="Wortman J."/>
            <person name="Nusbaum C."/>
            <person name="Birren B."/>
        </authorList>
    </citation>
    <scope>NUCLEOTIDE SEQUENCE</scope>
    <source>
        <strain evidence="2">ERTm3</strain>
    </source>
</reference>
<feature type="region of interest" description="Disordered" evidence="1">
    <location>
        <begin position="392"/>
        <end position="415"/>
    </location>
</feature>
<dbReference type="AlphaFoldDB" id="I3EDT7"/>
<gene>
    <name evidence="2" type="ORF">NEQG_02507</name>
</gene>
<name>I3EDT7_NEMP3</name>
<dbReference type="InParanoid" id="I3EDT7"/>
<organism evidence="2 3">
    <name type="scientific">Nematocida parisii (strain ERTm3)</name>
    <name type="common">Nematode killer fungus</name>
    <dbReference type="NCBI Taxonomy" id="935791"/>
    <lineage>
        <taxon>Eukaryota</taxon>
        <taxon>Fungi</taxon>
        <taxon>Fungi incertae sedis</taxon>
        <taxon>Microsporidia</taxon>
        <taxon>Nematocida</taxon>
    </lineage>
</organism>
<dbReference type="HOGENOM" id="CLU_367641_0_0_1"/>
<evidence type="ECO:0000313" key="3">
    <source>
        <dbReference type="Proteomes" id="UP000002872"/>
    </source>
</evidence>
<sequence>MLDLKEDHNEELVELSQLLKMEITEKTDQTEIAARLTDDVLAAIETTKLLSRTESLGASKVRSIRVIYASVVTIVYNKIVQAHPERIIEIISYVEGRIRDKDKRIRQYMISFVFRNVQVLKSENINMHIITKTIIDLLKNKNKQIRLFYLKQIKANISEFSEMLAARDVKYLINTFAIVCECYLQERKPIIGFIKIVLSICARLKQLGKLHLVNIFPLFEICDFSHSELLPHLKVFYKRCEKEVSNPGYIQLIEDNRKENKSGYIYANLLALLQYGINGKFGIFEKYTEEAHNVEEEETKLRIFKVLKESPYNKNPKMFLEEIKKIFSAPPKKQSTEYWKVLLALYFVYAEEGHLPLEEFTQTIMDTFKKERSSKNAILSFLDKLLKDLQSKEKGEKENTENNLHAGTPSTLNPSTIPTAREEASVNYPSEVFSFQNISTSKIHLAQNSQNISTAHAFRENENSISQNDRDESTKGKSADENKNNAQLLQEVTILIREILHYLVAHKEEELETFLNYFNPFEYAQNLPLYSITNTVTFYSVLWYMHTLKQTTILNGEQIPSDVQIHTIVHNDFDISLEFYSVLCILSETAGSHMQTLRNEMFTQISVYLETILHSVRDSREYLLSNYTEISCSIDGIIKLLDAKHGMHKIIHPIVKHNISTIVSIILYLLNSSNALKNMQIIKEYTCNVYIRPADTETAKKYGIISDKTARKYEKLLDCTLKEPPATEIDLSSVTEHSISTNLDTNIIEGMSKIDDNK</sequence>
<evidence type="ECO:0000313" key="2">
    <source>
        <dbReference type="EMBL" id="EIJ87384.1"/>
    </source>
</evidence>